<accession>A0ABW5DE22</accession>
<dbReference type="PANTHER" id="PTHR44051">
    <property type="entry name" value="GLUTATHIONE S-TRANSFERASE-RELATED"/>
    <property type="match status" value="1"/>
</dbReference>
<dbReference type="Gene3D" id="3.40.30.10">
    <property type="entry name" value="Glutaredoxin"/>
    <property type="match status" value="1"/>
</dbReference>
<dbReference type="PROSITE" id="PS50404">
    <property type="entry name" value="GST_NTER"/>
    <property type="match status" value="1"/>
</dbReference>
<evidence type="ECO:0000313" key="4">
    <source>
        <dbReference type="Proteomes" id="UP001597373"/>
    </source>
</evidence>
<dbReference type="CDD" id="cd03046">
    <property type="entry name" value="GST_N_GTT1_like"/>
    <property type="match status" value="1"/>
</dbReference>
<protein>
    <submittedName>
        <fullName evidence="3">Glutathione S-transferase family protein</fullName>
    </submittedName>
</protein>
<dbReference type="Pfam" id="PF13409">
    <property type="entry name" value="GST_N_2"/>
    <property type="match status" value="1"/>
</dbReference>
<feature type="domain" description="GST C-terminal" evidence="2">
    <location>
        <begin position="84"/>
        <end position="204"/>
    </location>
</feature>
<name>A0ABW5DE22_9HYPH</name>
<dbReference type="SFLD" id="SFLDG00358">
    <property type="entry name" value="Main_(cytGST)"/>
    <property type="match status" value="1"/>
</dbReference>
<organism evidence="3 4">
    <name type="scientific">Chelativorans composti</name>
    <dbReference type="NCBI Taxonomy" id="768533"/>
    <lineage>
        <taxon>Bacteria</taxon>
        <taxon>Pseudomonadati</taxon>
        <taxon>Pseudomonadota</taxon>
        <taxon>Alphaproteobacteria</taxon>
        <taxon>Hyphomicrobiales</taxon>
        <taxon>Phyllobacteriaceae</taxon>
        <taxon>Chelativorans</taxon>
    </lineage>
</organism>
<sequence length="219" mass="24529">MLKFYHAPWSRSFSVLWLLEELGVPYEMELVDIRKGAPEEYRRIQPSKKVPAIVHDGTVVTERAAITLYLGENFNGKGLAPKPGDPDRATYLMMLVYHDSVFDPVICAKVQGLTYASNDYPFGTFDDMVANLERILTQRPYIAGDRFTLADIIWGTGIDFTANVLKALPLKPVFSAYLDRVTSRPTYQAVKEKDMELARQDRSLQEMLAKASSTGGGNG</sequence>
<dbReference type="Proteomes" id="UP001597373">
    <property type="component" value="Unassembled WGS sequence"/>
</dbReference>
<feature type="domain" description="GST N-terminal" evidence="1">
    <location>
        <begin position="1"/>
        <end position="78"/>
    </location>
</feature>
<dbReference type="InterPro" id="IPR036282">
    <property type="entry name" value="Glutathione-S-Trfase_C_sf"/>
</dbReference>
<dbReference type="InterPro" id="IPR004046">
    <property type="entry name" value="GST_C"/>
</dbReference>
<comment type="caution">
    <text evidence="3">The sequence shown here is derived from an EMBL/GenBank/DDBJ whole genome shotgun (WGS) entry which is preliminary data.</text>
</comment>
<dbReference type="SUPFAM" id="SSF52833">
    <property type="entry name" value="Thioredoxin-like"/>
    <property type="match status" value="1"/>
</dbReference>
<dbReference type="RefSeq" id="WP_345100206.1">
    <property type="nucleotide sequence ID" value="NZ_BAABGS010000074.1"/>
</dbReference>
<gene>
    <name evidence="3" type="ORF">ACFSMZ_04060</name>
</gene>
<dbReference type="PANTHER" id="PTHR44051:SF21">
    <property type="entry name" value="GLUTATHIONE S-TRANSFERASE FAMILY PROTEIN"/>
    <property type="match status" value="1"/>
</dbReference>
<dbReference type="SFLD" id="SFLDS00019">
    <property type="entry name" value="Glutathione_Transferase_(cytos"/>
    <property type="match status" value="1"/>
</dbReference>
<dbReference type="SFLD" id="SFLDG01150">
    <property type="entry name" value="Main.1:_Beta-like"/>
    <property type="match status" value="1"/>
</dbReference>
<dbReference type="InterPro" id="IPR004045">
    <property type="entry name" value="Glutathione_S-Trfase_N"/>
</dbReference>
<dbReference type="InterPro" id="IPR040079">
    <property type="entry name" value="Glutathione_S-Trfase"/>
</dbReference>
<reference evidence="4" key="1">
    <citation type="journal article" date="2019" name="Int. J. Syst. Evol. Microbiol.">
        <title>The Global Catalogue of Microorganisms (GCM) 10K type strain sequencing project: providing services to taxonomists for standard genome sequencing and annotation.</title>
        <authorList>
            <consortium name="The Broad Institute Genomics Platform"/>
            <consortium name="The Broad Institute Genome Sequencing Center for Infectious Disease"/>
            <person name="Wu L."/>
            <person name="Ma J."/>
        </authorList>
    </citation>
    <scope>NUCLEOTIDE SEQUENCE [LARGE SCALE GENOMIC DNA]</scope>
    <source>
        <strain evidence="4">KCTC 23707</strain>
    </source>
</reference>
<proteinExistence type="predicted"/>
<evidence type="ECO:0000259" key="1">
    <source>
        <dbReference type="PROSITE" id="PS50404"/>
    </source>
</evidence>
<dbReference type="SUPFAM" id="SSF47616">
    <property type="entry name" value="GST C-terminal domain-like"/>
    <property type="match status" value="1"/>
</dbReference>
<dbReference type="PROSITE" id="PS50405">
    <property type="entry name" value="GST_CTER"/>
    <property type="match status" value="1"/>
</dbReference>
<dbReference type="EMBL" id="JBHUIR010000017">
    <property type="protein sequence ID" value="MFD2258935.1"/>
    <property type="molecule type" value="Genomic_DNA"/>
</dbReference>
<dbReference type="Gene3D" id="1.20.1050.10">
    <property type="match status" value="1"/>
</dbReference>
<dbReference type="InterPro" id="IPR036249">
    <property type="entry name" value="Thioredoxin-like_sf"/>
</dbReference>
<keyword evidence="4" id="KW-1185">Reference proteome</keyword>
<dbReference type="InterPro" id="IPR010987">
    <property type="entry name" value="Glutathione-S-Trfase_C-like"/>
</dbReference>
<evidence type="ECO:0000259" key="2">
    <source>
        <dbReference type="PROSITE" id="PS50405"/>
    </source>
</evidence>
<dbReference type="Pfam" id="PF14497">
    <property type="entry name" value="GST_C_3"/>
    <property type="match status" value="1"/>
</dbReference>
<evidence type="ECO:0000313" key="3">
    <source>
        <dbReference type="EMBL" id="MFD2258935.1"/>
    </source>
</evidence>